<evidence type="ECO:0000259" key="4">
    <source>
        <dbReference type="Pfam" id="PF22624"/>
    </source>
</evidence>
<evidence type="ECO:0000256" key="1">
    <source>
        <dbReference type="ARBA" id="ARBA00010990"/>
    </source>
</evidence>
<gene>
    <name evidence="5" type="ORF">EZ456_17495</name>
</gene>
<dbReference type="InterPro" id="IPR055066">
    <property type="entry name" value="AASDHPPT_N"/>
</dbReference>
<keyword evidence="2 5" id="KW-0808">Transferase</keyword>
<feature type="domain" description="4'-phosphopantetheinyl transferase N-terminal" evidence="4">
    <location>
        <begin position="57"/>
        <end position="139"/>
    </location>
</feature>
<dbReference type="PANTHER" id="PTHR12215:SF10">
    <property type="entry name" value="L-AMINOADIPATE-SEMIALDEHYDE DEHYDROGENASE-PHOSPHOPANTETHEINYL TRANSFERASE"/>
    <property type="match status" value="1"/>
</dbReference>
<evidence type="ECO:0000256" key="2">
    <source>
        <dbReference type="ARBA" id="ARBA00022679"/>
    </source>
</evidence>
<proteinExistence type="inferred from homology"/>
<comment type="similarity">
    <text evidence="1">Belongs to the P-Pant transferase superfamily. Gsp/Sfp/HetI/AcpT family.</text>
</comment>
<dbReference type="AlphaFoldDB" id="A0A4R0PX95"/>
<dbReference type="Pfam" id="PF01648">
    <property type="entry name" value="ACPS"/>
    <property type="match status" value="1"/>
</dbReference>
<accession>A0A4R0PX95</accession>
<dbReference type="Pfam" id="PF22624">
    <property type="entry name" value="AASDHPPT_N"/>
    <property type="match status" value="1"/>
</dbReference>
<dbReference type="Gene3D" id="3.90.470.20">
    <property type="entry name" value="4'-phosphopantetheinyl transferase domain"/>
    <property type="match status" value="2"/>
</dbReference>
<evidence type="ECO:0000313" key="5">
    <source>
        <dbReference type="EMBL" id="TCD23399.1"/>
    </source>
</evidence>
<dbReference type="SUPFAM" id="SSF56214">
    <property type="entry name" value="4'-phosphopantetheinyl transferase"/>
    <property type="match status" value="2"/>
</dbReference>
<dbReference type="Proteomes" id="UP000293925">
    <property type="component" value="Unassembled WGS sequence"/>
</dbReference>
<evidence type="ECO:0000259" key="3">
    <source>
        <dbReference type="Pfam" id="PF01648"/>
    </source>
</evidence>
<name>A0A4R0PX95_9SPHI</name>
<dbReference type="PANTHER" id="PTHR12215">
    <property type="entry name" value="PHOSPHOPANTETHEINE TRANSFERASE"/>
    <property type="match status" value="1"/>
</dbReference>
<reference evidence="5 6" key="1">
    <citation type="submission" date="2019-02" db="EMBL/GenBank/DDBJ databases">
        <title>Pedobacter sp. RP-3-21 sp. nov., isolated from Arctic soil.</title>
        <authorList>
            <person name="Dahal R.H."/>
        </authorList>
    </citation>
    <scope>NUCLEOTIDE SEQUENCE [LARGE SCALE GENOMIC DNA]</scope>
    <source>
        <strain evidence="5 6">RP-3-21</strain>
    </source>
</reference>
<dbReference type="GO" id="GO:0000287">
    <property type="term" value="F:magnesium ion binding"/>
    <property type="evidence" value="ECO:0007669"/>
    <property type="project" value="InterPro"/>
</dbReference>
<dbReference type="InterPro" id="IPR050559">
    <property type="entry name" value="P-Pant_transferase_sf"/>
</dbReference>
<organism evidence="5 6">
    <name type="scientific">Pedobacter psychrodurus</name>
    <dbReference type="NCBI Taxonomy" id="2530456"/>
    <lineage>
        <taxon>Bacteria</taxon>
        <taxon>Pseudomonadati</taxon>
        <taxon>Bacteroidota</taxon>
        <taxon>Sphingobacteriia</taxon>
        <taxon>Sphingobacteriales</taxon>
        <taxon>Sphingobacteriaceae</taxon>
        <taxon>Pedobacter</taxon>
    </lineage>
</organism>
<dbReference type="GO" id="GO:0008897">
    <property type="term" value="F:holo-[acyl-carrier-protein] synthase activity"/>
    <property type="evidence" value="ECO:0007669"/>
    <property type="project" value="InterPro"/>
</dbReference>
<dbReference type="OrthoDB" id="9808281at2"/>
<comment type="caution">
    <text evidence="5">The sequence shown here is derived from an EMBL/GenBank/DDBJ whole genome shotgun (WGS) entry which is preliminary data.</text>
</comment>
<feature type="domain" description="4'-phosphopantetheinyl transferase" evidence="3">
    <location>
        <begin position="142"/>
        <end position="222"/>
    </location>
</feature>
<keyword evidence="6" id="KW-1185">Reference proteome</keyword>
<sequence length="250" mass="29256">MRYLPISYRQTSISIKMQTKQLPIILNAAWQDFHADQDIDRKKNNIFRINFEHYYKKSFFQINEILSPQEIKRSRYFLKEHDTRRFISTRLAIRKIISRYTGAVPQSVIFNQEANKKPSSMGVEFNISHSGHYILIAMSENPIGIDIEHVDHPVDVAQLIPYCFDTVEEGFIASSVDEKESFFALWTRKEALLKATGEGLIDNLLEINCLENTLTRSSRPYRLLTMRIDADYIFTLATSEDLETVFWNFK</sequence>
<dbReference type="GO" id="GO:0019878">
    <property type="term" value="P:lysine biosynthetic process via aminoadipic acid"/>
    <property type="evidence" value="ECO:0007669"/>
    <property type="project" value="TreeGrafter"/>
</dbReference>
<dbReference type="InterPro" id="IPR037143">
    <property type="entry name" value="4-PPantetheinyl_Trfase_dom_sf"/>
</dbReference>
<evidence type="ECO:0000313" key="6">
    <source>
        <dbReference type="Proteomes" id="UP000293925"/>
    </source>
</evidence>
<protein>
    <submittedName>
        <fullName evidence="5">4'-phosphopantetheinyl transferase superfamily protein</fullName>
    </submittedName>
</protein>
<dbReference type="InterPro" id="IPR008278">
    <property type="entry name" value="4-PPantetheinyl_Trfase_dom"/>
</dbReference>
<dbReference type="EMBL" id="SJSO01000016">
    <property type="protein sequence ID" value="TCD23399.1"/>
    <property type="molecule type" value="Genomic_DNA"/>
</dbReference>
<dbReference type="GO" id="GO:0005829">
    <property type="term" value="C:cytosol"/>
    <property type="evidence" value="ECO:0007669"/>
    <property type="project" value="TreeGrafter"/>
</dbReference>